<gene>
    <name evidence="1" type="ORF">B0H17DRAFT_1139832</name>
</gene>
<reference evidence="1" key="1">
    <citation type="submission" date="2023-03" db="EMBL/GenBank/DDBJ databases">
        <title>Massive genome expansion in bonnet fungi (Mycena s.s.) driven by repeated elements and novel gene families across ecological guilds.</title>
        <authorList>
            <consortium name="Lawrence Berkeley National Laboratory"/>
            <person name="Harder C.B."/>
            <person name="Miyauchi S."/>
            <person name="Viragh M."/>
            <person name="Kuo A."/>
            <person name="Thoen E."/>
            <person name="Andreopoulos B."/>
            <person name="Lu D."/>
            <person name="Skrede I."/>
            <person name="Drula E."/>
            <person name="Henrissat B."/>
            <person name="Morin E."/>
            <person name="Kohler A."/>
            <person name="Barry K."/>
            <person name="LaButti K."/>
            <person name="Morin E."/>
            <person name="Salamov A."/>
            <person name="Lipzen A."/>
            <person name="Mereny Z."/>
            <person name="Hegedus B."/>
            <person name="Baldrian P."/>
            <person name="Stursova M."/>
            <person name="Weitz H."/>
            <person name="Taylor A."/>
            <person name="Grigoriev I.V."/>
            <person name="Nagy L.G."/>
            <person name="Martin F."/>
            <person name="Kauserud H."/>
        </authorList>
    </citation>
    <scope>NUCLEOTIDE SEQUENCE</scope>
    <source>
        <strain evidence="1">CBHHK067</strain>
    </source>
</reference>
<evidence type="ECO:0000313" key="1">
    <source>
        <dbReference type="EMBL" id="KAJ7677192.1"/>
    </source>
</evidence>
<organism evidence="1 2">
    <name type="scientific">Mycena rosella</name>
    <name type="common">Pink bonnet</name>
    <name type="synonym">Agaricus rosellus</name>
    <dbReference type="NCBI Taxonomy" id="1033263"/>
    <lineage>
        <taxon>Eukaryota</taxon>
        <taxon>Fungi</taxon>
        <taxon>Dikarya</taxon>
        <taxon>Basidiomycota</taxon>
        <taxon>Agaricomycotina</taxon>
        <taxon>Agaricomycetes</taxon>
        <taxon>Agaricomycetidae</taxon>
        <taxon>Agaricales</taxon>
        <taxon>Marasmiineae</taxon>
        <taxon>Mycenaceae</taxon>
        <taxon>Mycena</taxon>
    </lineage>
</organism>
<accession>A0AAD7GCM9</accession>
<dbReference type="EMBL" id="JARKIE010000141">
    <property type="protein sequence ID" value="KAJ7677192.1"/>
    <property type="molecule type" value="Genomic_DNA"/>
</dbReference>
<protein>
    <submittedName>
        <fullName evidence="1">Uncharacterized protein</fullName>
    </submittedName>
</protein>
<dbReference type="AlphaFoldDB" id="A0AAD7GCM9"/>
<proteinExistence type="predicted"/>
<dbReference type="Proteomes" id="UP001221757">
    <property type="component" value="Unassembled WGS sequence"/>
</dbReference>
<name>A0AAD7GCM9_MYCRO</name>
<comment type="caution">
    <text evidence="1">The sequence shown here is derived from an EMBL/GenBank/DDBJ whole genome shotgun (WGS) entry which is preliminary data.</text>
</comment>
<evidence type="ECO:0000313" key="2">
    <source>
        <dbReference type="Proteomes" id="UP001221757"/>
    </source>
</evidence>
<sequence length="109" mass="12452">MANLSELRQALQSHFLFADSSSGRFQYRTDTNDQCVHISGRVAGIQFRSISANGSPLFLNQIIAKEFHDRDARRYTLADSWTMDRLYSPILDFPSALDPCVKYIVVQYS</sequence>
<keyword evidence="2" id="KW-1185">Reference proteome</keyword>